<accession>A0A835FSI3</accession>
<feature type="compositionally biased region" description="Low complexity" evidence="1">
    <location>
        <begin position="1"/>
        <end position="17"/>
    </location>
</feature>
<organism evidence="2 3">
    <name type="scientific">Digitaria exilis</name>
    <dbReference type="NCBI Taxonomy" id="1010633"/>
    <lineage>
        <taxon>Eukaryota</taxon>
        <taxon>Viridiplantae</taxon>
        <taxon>Streptophyta</taxon>
        <taxon>Embryophyta</taxon>
        <taxon>Tracheophyta</taxon>
        <taxon>Spermatophyta</taxon>
        <taxon>Magnoliopsida</taxon>
        <taxon>Liliopsida</taxon>
        <taxon>Poales</taxon>
        <taxon>Poaceae</taxon>
        <taxon>PACMAD clade</taxon>
        <taxon>Panicoideae</taxon>
        <taxon>Panicodae</taxon>
        <taxon>Paniceae</taxon>
        <taxon>Anthephorinae</taxon>
        <taxon>Digitaria</taxon>
    </lineage>
</organism>
<gene>
    <name evidence="2" type="ORF">HU200_006327</name>
</gene>
<proteinExistence type="predicted"/>
<dbReference type="EMBL" id="JACEFO010000430">
    <property type="protein sequence ID" value="KAF8769718.1"/>
    <property type="molecule type" value="Genomic_DNA"/>
</dbReference>
<comment type="caution">
    <text evidence="2">The sequence shown here is derived from an EMBL/GenBank/DDBJ whole genome shotgun (WGS) entry which is preliminary data.</text>
</comment>
<feature type="compositionally biased region" description="Basic and acidic residues" evidence="1">
    <location>
        <begin position="23"/>
        <end position="36"/>
    </location>
</feature>
<reference evidence="2" key="1">
    <citation type="submission" date="2020-07" db="EMBL/GenBank/DDBJ databases">
        <title>Genome sequence and genetic diversity analysis of an under-domesticated orphan crop, white fonio (Digitaria exilis).</title>
        <authorList>
            <person name="Bennetzen J.L."/>
            <person name="Chen S."/>
            <person name="Ma X."/>
            <person name="Wang X."/>
            <person name="Yssel A.E.J."/>
            <person name="Chaluvadi S.R."/>
            <person name="Johnson M."/>
            <person name="Gangashetty P."/>
            <person name="Hamidou F."/>
            <person name="Sanogo M.D."/>
            <person name="Zwaenepoel A."/>
            <person name="Wallace J."/>
            <person name="Van De Peer Y."/>
            <person name="Van Deynze A."/>
        </authorList>
    </citation>
    <scope>NUCLEOTIDE SEQUENCE</scope>
    <source>
        <tissue evidence="2">Leaves</tissue>
    </source>
</reference>
<dbReference type="Proteomes" id="UP000636709">
    <property type="component" value="Unassembled WGS sequence"/>
</dbReference>
<name>A0A835FSI3_9POAL</name>
<keyword evidence="3" id="KW-1185">Reference proteome</keyword>
<dbReference type="AlphaFoldDB" id="A0A835FSI3"/>
<sequence>MGLQVPSRRACAPASSPARKRKPADAIDVERPEASTRARKRQTAEEDDDAMTSTQSLESEVICYFEAENLKGGELAAAECHDSHQSAAMAPCSAQPEEEEEATVVTIQPSRRGSVAAANDDEQDVREISLEVFLAETLTAISKPKRSSTPTSVLTDDDQDDGMCGLACPPMDDDYVGLILSEPLGLVQFRPAFLKEFISDLI</sequence>
<evidence type="ECO:0000256" key="1">
    <source>
        <dbReference type="SAM" id="MobiDB-lite"/>
    </source>
</evidence>
<evidence type="ECO:0000313" key="2">
    <source>
        <dbReference type="EMBL" id="KAF8769718.1"/>
    </source>
</evidence>
<protein>
    <submittedName>
        <fullName evidence="2">Uncharacterized protein</fullName>
    </submittedName>
</protein>
<feature type="region of interest" description="Disordered" evidence="1">
    <location>
        <begin position="1"/>
        <end position="57"/>
    </location>
</feature>
<evidence type="ECO:0000313" key="3">
    <source>
        <dbReference type="Proteomes" id="UP000636709"/>
    </source>
</evidence>